<evidence type="ECO:0000259" key="2">
    <source>
        <dbReference type="Pfam" id="PF17921"/>
    </source>
</evidence>
<accession>A0A336LSG4</accession>
<feature type="domain" description="Integrase zinc-binding" evidence="2">
    <location>
        <begin position="65"/>
        <end position="119"/>
    </location>
</feature>
<dbReference type="FunFam" id="1.10.340.70:FF:000003">
    <property type="entry name" value="Protein CBG25708"/>
    <property type="match status" value="1"/>
</dbReference>
<reference evidence="3" key="1">
    <citation type="submission" date="2018-07" db="EMBL/GenBank/DDBJ databases">
        <authorList>
            <person name="Quirk P.G."/>
            <person name="Krulwich T.A."/>
        </authorList>
    </citation>
    <scope>NUCLEOTIDE SEQUENCE</scope>
</reference>
<dbReference type="OMA" id="WNELAMD"/>
<dbReference type="Gene3D" id="1.10.340.70">
    <property type="match status" value="1"/>
</dbReference>
<name>A0A336LSG4_CULSO</name>
<dbReference type="Pfam" id="PF17921">
    <property type="entry name" value="Integrase_H2C2"/>
    <property type="match status" value="1"/>
</dbReference>
<dbReference type="InterPro" id="IPR050951">
    <property type="entry name" value="Retrovirus_Pol_polyprotein"/>
</dbReference>
<dbReference type="InterPro" id="IPR041588">
    <property type="entry name" value="Integrase_H2C2"/>
</dbReference>
<dbReference type="VEuPathDB" id="VectorBase:CSON014953"/>
<proteinExistence type="predicted"/>
<dbReference type="PANTHER" id="PTHR37984">
    <property type="entry name" value="PROTEIN CBG26694"/>
    <property type="match status" value="1"/>
</dbReference>
<protein>
    <recommendedName>
        <fullName evidence="1">RNA-directed DNA polymerase</fullName>
        <ecNumber evidence="1">2.7.7.49</ecNumber>
    </recommendedName>
</protein>
<evidence type="ECO:0000256" key="1">
    <source>
        <dbReference type="ARBA" id="ARBA00012493"/>
    </source>
</evidence>
<dbReference type="EMBL" id="UFQT01000089">
    <property type="protein sequence ID" value="SSX19519.1"/>
    <property type="molecule type" value="Genomic_DNA"/>
</dbReference>
<organism evidence="3">
    <name type="scientific">Culicoides sonorensis</name>
    <name type="common">Biting midge</name>
    <dbReference type="NCBI Taxonomy" id="179676"/>
    <lineage>
        <taxon>Eukaryota</taxon>
        <taxon>Metazoa</taxon>
        <taxon>Ecdysozoa</taxon>
        <taxon>Arthropoda</taxon>
        <taxon>Hexapoda</taxon>
        <taxon>Insecta</taxon>
        <taxon>Pterygota</taxon>
        <taxon>Neoptera</taxon>
        <taxon>Endopterygota</taxon>
        <taxon>Diptera</taxon>
        <taxon>Nematocera</taxon>
        <taxon>Chironomoidea</taxon>
        <taxon>Ceratopogonidae</taxon>
        <taxon>Ceratopogoninae</taxon>
        <taxon>Culicoides</taxon>
        <taxon>Monoculicoides</taxon>
    </lineage>
</organism>
<sequence>MEQQLPKALKLEEFNETCQQDEESQKIKYTLKYDVWPIELKKYEIMKNELSIVDNTVLRGMRLVVPKNLRDRILNLAQEPHPGLNRTKMRLRQKVWWRLMNKDVENLISKCYSCKLVKNDLNPEPLIRHEMPHAIGNLFVEIFLVLYRQVMNN</sequence>
<dbReference type="AlphaFoldDB" id="A0A336LSG4"/>
<gene>
    <name evidence="3" type="primary">CSON014953</name>
</gene>
<dbReference type="GO" id="GO:0003964">
    <property type="term" value="F:RNA-directed DNA polymerase activity"/>
    <property type="evidence" value="ECO:0007669"/>
    <property type="project" value="UniProtKB-EC"/>
</dbReference>
<dbReference type="EC" id="2.7.7.49" evidence="1"/>
<evidence type="ECO:0000313" key="3">
    <source>
        <dbReference type="EMBL" id="SSX19519.1"/>
    </source>
</evidence>
<dbReference type="PANTHER" id="PTHR37984:SF11">
    <property type="entry name" value="INTEGRASE CATALYTIC DOMAIN-CONTAINING PROTEIN"/>
    <property type="match status" value="1"/>
</dbReference>